<dbReference type="EMBL" id="CP159373">
    <property type="protein sequence ID" value="XCN73984.1"/>
    <property type="molecule type" value="Genomic_DNA"/>
</dbReference>
<protein>
    <submittedName>
        <fullName evidence="1">Phospholipase D family protein</fullName>
    </submittedName>
</protein>
<accession>A0AAU8LYM0</accession>
<organism evidence="1">
    <name type="scientific">Candidatus Electrothrix aestuarii</name>
    <dbReference type="NCBI Taxonomy" id="3062594"/>
    <lineage>
        <taxon>Bacteria</taxon>
        <taxon>Pseudomonadati</taxon>
        <taxon>Thermodesulfobacteriota</taxon>
        <taxon>Desulfobulbia</taxon>
        <taxon>Desulfobulbales</taxon>
        <taxon>Desulfobulbaceae</taxon>
        <taxon>Candidatus Electrothrix</taxon>
    </lineage>
</organism>
<dbReference type="CDD" id="cd09117">
    <property type="entry name" value="PLDc_Bfil_DEXD_like"/>
    <property type="match status" value="1"/>
</dbReference>
<evidence type="ECO:0000313" key="1">
    <source>
        <dbReference type="EMBL" id="XCN73984.1"/>
    </source>
</evidence>
<sequence length="328" mass="37735">MKIIFDSEIAEAIEKCSPEYIAVAYIGKDWRQFIPKPSRLKSVIISPTLGTNPRAVTDMVNELGWDKIEFLDELHAKLYLGKSSAVTGSSNLTKNGLSGEGLQELCIATNNDSHLKKFKIFFDKMKVEASSSYPDIKKKKQKLNELYSVWNKAVSHGLAVQDQPVAKFEDFDLLSNDQFYITWYQNADCKHSDELQAIKEFIDDEIHFLPEDNIQKNKWVLMWRITNTDTADKRTNPRWLYIHELFKGGITESNYKYTTAAIQRNDLEKPSEPFELTKDVINALKEAVEKKSNRDYFVQGDLYETKKAQEKLGQLVTDMKNIIGKQTL</sequence>
<gene>
    <name evidence="1" type="ORF">Q3M24_04295</name>
</gene>
<reference evidence="1" key="1">
    <citation type="journal article" date="2024" name="Syst. Appl. Microbiol.">
        <title>First single-strain enrichments of Electrothrix cable bacteria, description of E. aestuarii sp. nov. and E. rattekaaiensis sp. nov., and proposal of a cable bacteria taxonomy following the rules of the SeqCode.</title>
        <authorList>
            <person name="Plum-Jensen L.E."/>
            <person name="Schramm A."/>
            <person name="Marshall I.P.G."/>
        </authorList>
    </citation>
    <scope>NUCLEOTIDE SEQUENCE</scope>
    <source>
        <strain evidence="1">Rat1</strain>
    </source>
</reference>
<proteinExistence type="predicted"/>
<dbReference type="AlphaFoldDB" id="A0AAU8LYM0"/>
<reference evidence="1" key="2">
    <citation type="submission" date="2024-06" db="EMBL/GenBank/DDBJ databases">
        <authorList>
            <person name="Plum-Jensen L.E."/>
            <person name="Schramm A."/>
            <person name="Marshall I.P.G."/>
        </authorList>
    </citation>
    <scope>NUCLEOTIDE SEQUENCE</scope>
    <source>
        <strain evidence="1">Rat1</strain>
    </source>
</reference>
<dbReference type="Gene3D" id="3.30.870.10">
    <property type="entry name" value="Endonuclease Chain A"/>
    <property type="match status" value="1"/>
</dbReference>
<dbReference type="KEGG" id="eaj:Q3M24_04295"/>
<name>A0AAU8LYM0_9BACT</name>